<name>A0AAV2D3A7_9ROSI</name>
<feature type="compositionally biased region" description="Polar residues" evidence="4">
    <location>
        <begin position="206"/>
        <end position="225"/>
    </location>
</feature>
<keyword evidence="3" id="KW-0539">Nucleus</keyword>
<feature type="compositionally biased region" description="Low complexity" evidence="4">
    <location>
        <begin position="377"/>
        <end position="394"/>
    </location>
</feature>
<evidence type="ECO:0000259" key="5">
    <source>
        <dbReference type="Pfam" id="PF07744"/>
    </source>
</evidence>
<keyword evidence="7" id="KW-1185">Reference proteome</keyword>
<proteinExistence type="predicted"/>
<feature type="region of interest" description="Disordered" evidence="4">
    <location>
        <begin position="330"/>
        <end position="400"/>
    </location>
</feature>
<dbReference type="InterPro" id="IPR012921">
    <property type="entry name" value="SPOC_C"/>
</dbReference>
<evidence type="ECO:0000313" key="6">
    <source>
        <dbReference type="EMBL" id="CAL1365862.1"/>
    </source>
</evidence>
<organism evidence="6 7">
    <name type="scientific">Linum trigynum</name>
    <dbReference type="NCBI Taxonomy" id="586398"/>
    <lineage>
        <taxon>Eukaryota</taxon>
        <taxon>Viridiplantae</taxon>
        <taxon>Streptophyta</taxon>
        <taxon>Embryophyta</taxon>
        <taxon>Tracheophyta</taxon>
        <taxon>Spermatophyta</taxon>
        <taxon>Magnoliopsida</taxon>
        <taxon>eudicotyledons</taxon>
        <taxon>Gunneridae</taxon>
        <taxon>Pentapetalae</taxon>
        <taxon>rosids</taxon>
        <taxon>fabids</taxon>
        <taxon>Malpighiales</taxon>
        <taxon>Linaceae</taxon>
        <taxon>Linum</taxon>
    </lineage>
</organism>
<comment type="subcellular location">
    <subcellularLocation>
        <location evidence="1">Nucleus</location>
    </subcellularLocation>
</comment>
<dbReference type="GO" id="GO:0005634">
    <property type="term" value="C:nucleus"/>
    <property type="evidence" value="ECO:0007669"/>
    <property type="project" value="UniProtKB-SubCell"/>
</dbReference>
<evidence type="ECO:0000256" key="3">
    <source>
        <dbReference type="ARBA" id="ARBA00023242"/>
    </source>
</evidence>
<evidence type="ECO:0000256" key="4">
    <source>
        <dbReference type="SAM" id="MobiDB-lite"/>
    </source>
</evidence>
<feature type="compositionally biased region" description="Low complexity" evidence="4">
    <location>
        <begin position="236"/>
        <end position="260"/>
    </location>
</feature>
<sequence length="438" mass="47805">MLAKHYSEAIGFDIVYFLPDSEDDFASYTEFLRYLGSKNRAGVAKFDDGTTLFLVPPSDFLTDVLKVHGPERLYGVVLKLPPQQQLPSNNLQLQHHPMQHLSHNFARDHQLPPEADYNAYHHHPKEEQHGLALDYNGVMHDESSKLPSKQFYPSVAESPSAASLSRDYPATNNAAPVSTTGVSLTPELITSLTSLLPAIAQVPGPASSQPAPGVSTTRHFSSAGTPPQGWKPDYYGGNPNNNNNLQQLGAQPNSQPQFQSQYQPYPQVNQQIINHSNANLSHQVAAQSRPMNSFPVVSQSGQMVYPPQVSQQQYHQLDPYGTQNSYGMVHGSSDAPVPYNPSVVQQPHNPVPTPSHAPVANYLPTQSGIPQSSVDHQNQAAQLQAQQSGAGVQSTSETEIDKNQRYQSTLQFAANLLLQIQQQQQTNASAAPGSGNQQ</sequence>
<dbReference type="EMBL" id="OZ034815">
    <property type="protein sequence ID" value="CAL1365862.1"/>
    <property type="molecule type" value="Genomic_DNA"/>
</dbReference>
<dbReference type="AlphaFoldDB" id="A0AAV2D3A7"/>
<keyword evidence="2" id="KW-0694">RNA-binding</keyword>
<gene>
    <name evidence="6" type="ORF">LTRI10_LOCUS10372</name>
</gene>
<dbReference type="Pfam" id="PF07744">
    <property type="entry name" value="SPOC"/>
    <property type="match status" value="1"/>
</dbReference>
<evidence type="ECO:0000256" key="1">
    <source>
        <dbReference type="ARBA" id="ARBA00004123"/>
    </source>
</evidence>
<evidence type="ECO:0000313" key="7">
    <source>
        <dbReference type="Proteomes" id="UP001497516"/>
    </source>
</evidence>
<feature type="domain" description="Spen paralogue and orthologue SPOC C-terminal" evidence="5">
    <location>
        <begin position="14"/>
        <end position="79"/>
    </location>
</feature>
<accession>A0AAV2D3A7</accession>
<dbReference type="Proteomes" id="UP001497516">
    <property type="component" value="Chromosome 2"/>
</dbReference>
<feature type="compositionally biased region" description="Polar residues" evidence="4">
    <location>
        <begin position="363"/>
        <end position="376"/>
    </location>
</feature>
<evidence type="ECO:0000256" key="2">
    <source>
        <dbReference type="ARBA" id="ARBA00022884"/>
    </source>
</evidence>
<dbReference type="PANTHER" id="PTHR23189">
    <property type="entry name" value="RNA RECOGNITION MOTIF-CONTAINING"/>
    <property type="match status" value="1"/>
</dbReference>
<dbReference type="GO" id="GO:0003723">
    <property type="term" value="F:RNA binding"/>
    <property type="evidence" value="ECO:0007669"/>
    <property type="project" value="UniProtKB-KW"/>
</dbReference>
<reference evidence="6 7" key="1">
    <citation type="submission" date="2024-04" db="EMBL/GenBank/DDBJ databases">
        <authorList>
            <person name="Fracassetti M."/>
        </authorList>
    </citation>
    <scope>NUCLEOTIDE SEQUENCE [LARGE SCALE GENOMIC DNA]</scope>
</reference>
<feature type="region of interest" description="Disordered" evidence="4">
    <location>
        <begin position="203"/>
        <end position="260"/>
    </location>
</feature>
<protein>
    <recommendedName>
        <fullName evidence="5">Spen paralogue and orthologue SPOC C-terminal domain-containing protein</fullName>
    </recommendedName>
</protein>